<accession>A0AAV7H3R0</accession>
<dbReference type="PANTHER" id="PTHR33155:SF9">
    <property type="entry name" value="FANTASTIC FOUR-LIKE PROTEIN (DUF3049)"/>
    <property type="match status" value="1"/>
</dbReference>
<feature type="region of interest" description="Disordered" evidence="2">
    <location>
        <begin position="26"/>
        <end position="55"/>
    </location>
</feature>
<protein>
    <recommendedName>
        <fullName evidence="3">FAF domain-containing protein</fullName>
    </recommendedName>
</protein>
<name>A0AAV7H3R0_DENCH</name>
<evidence type="ECO:0000313" key="4">
    <source>
        <dbReference type="EMBL" id="KAH0462937.1"/>
    </source>
</evidence>
<organism evidence="4 5">
    <name type="scientific">Dendrobium chrysotoxum</name>
    <name type="common">Orchid</name>
    <dbReference type="NCBI Taxonomy" id="161865"/>
    <lineage>
        <taxon>Eukaryota</taxon>
        <taxon>Viridiplantae</taxon>
        <taxon>Streptophyta</taxon>
        <taxon>Embryophyta</taxon>
        <taxon>Tracheophyta</taxon>
        <taxon>Spermatophyta</taxon>
        <taxon>Magnoliopsida</taxon>
        <taxon>Liliopsida</taxon>
        <taxon>Asparagales</taxon>
        <taxon>Orchidaceae</taxon>
        <taxon>Epidendroideae</taxon>
        <taxon>Malaxideae</taxon>
        <taxon>Dendrobiinae</taxon>
        <taxon>Dendrobium</taxon>
    </lineage>
</organism>
<dbReference type="AlphaFoldDB" id="A0AAV7H3R0"/>
<dbReference type="Pfam" id="PF11250">
    <property type="entry name" value="FAF"/>
    <property type="match status" value="1"/>
</dbReference>
<dbReference type="InterPro" id="IPR046431">
    <property type="entry name" value="FAF_dom"/>
</dbReference>
<dbReference type="Proteomes" id="UP000775213">
    <property type="component" value="Unassembled WGS sequence"/>
</dbReference>
<gene>
    <name evidence="4" type="ORF">IEQ34_007519</name>
</gene>
<comment type="similarity">
    <text evidence="1">Belongs to the fantastic four family.</text>
</comment>
<comment type="caution">
    <text evidence="4">The sequence shown here is derived from an EMBL/GenBank/DDBJ whole genome shotgun (WGS) entry which is preliminary data.</text>
</comment>
<feature type="region of interest" description="Disordered" evidence="2">
    <location>
        <begin position="182"/>
        <end position="202"/>
    </location>
</feature>
<sequence length="202" mass="22619">MADSYSPCGRHLPSTSSVSSFEIFGEHCHSPSSTTSPPPSPTHHQSIASMPEPDNTPVFKIFGELYYAEKSDFYPNSDANINEGKEQLGYMPSKSTYEMSSFEKVGEYRRSHSDVGQRIAASGNGDGVGQVEFPPPITTIGSDGKPRVYFKSFRNDGRFVLREIRIPTQRFLQSKREDGRLTMRVLGPRNEEEELEGDEEDK</sequence>
<dbReference type="InterPro" id="IPR021410">
    <property type="entry name" value="FAF"/>
</dbReference>
<evidence type="ECO:0000313" key="5">
    <source>
        <dbReference type="Proteomes" id="UP000775213"/>
    </source>
</evidence>
<feature type="domain" description="FAF" evidence="3">
    <location>
        <begin position="132"/>
        <end position="184"/>
    </location>
</feature>
<reference evidence="4 5" key="1">
    <citation type="journal article" date="2021" name="Hortic Res">
        <title>Chromosome-scale assembly of the Dendrobium chrysotoxum genome enhances the understanding of orchid evolution.</title>
        <authorList>
            <person name="Zhang Y."/>
            <person name="Zhang G.Q."/>
            <person name="Zhang D."/>
            <person name="Liu X.D."/>
            <person name="Xu X.Y."/>
            <person name="Sun W.H."/>
            <person name="Yu X."/>
            <person name="Zhu X."/>
            <person name="Wang Z.W."/>
            <person name="Zhao X."/>
            <person name="Zhong W.Y."/>
            <person name="Chen H."/>
            <person name="Yin W.L."/>
            <person name="Huang T."/>
            <person name="Niu S.C."/>
            <person name="Liu Z.J."/>
        </authorList>
    </citation>
    <scope>NUCLEOTIDE SEQUENCE [LARGE SCALE GENOMIC DNA]</scope>
    <source>
        <strain evidence="4">Lindl</strain>
    </source>
</reference>
<dbReference type="PANTHER" id="PTHR33155">
    <property type="entry name" value="FANTASTIC FOUR-LIKE PROTEIN (DUF3049)"/>
    <property type="match status" value="1"/>
</dbReference>
<feature type="compositionally biased region" description="Acidic residues" evidence="2">
    <location>
        <begin position="191"/>
        <end position="202"/>
    </location>
</feature>
<keyword evidence="5" id="KW-1185">Reference proteome</keyword>
<evidence type="ECO:0000256" key="2">
    <source>
        <dbReference type="SAM" id="MobiDB-lite"/>
    </source>
</evidence>
<dbReference type="EMBL" id="JAGFBR010000008">
    <property type="protein sequence ID" value="KAH0462937.1"/>
    <property type="molecule type" value="Genomic_DNA"/>
</dbReference>
<proteinExistence type="inferred from homology"/>
<evidence type="ECO:0000259" key="3">
    <source>
        <dbReference type="Pfam" id="PF11250"/>
    </source>
</evidence>
<evidence type="ECO:0000256" key="1">
    <source>
        <dbReference type="ARBA" id="ARBA00008690"/>
    </source>
</evidence>